<dbReference type="InterPro" id="IPR032098">
    <property type="entry name" value="Acyltransf_C"/>
</dbReference>
<reference evidence="7" key="1">
    <citation type="submission" date="2014-09" db="EMBL/GenBank/DDBJ databases">
        <authorList>
            <person name="Sharma Rahul"/>
            <person name="Thines Marco"/>
        </authorList>
    </citation>
    <scope>NUCLEOTIDE SEQUENCE [LARGE SCALE GENOMIC DNA]</scope>
</reference>
<proteinExistence type="inferred from homology"/>
<keyword evidence="2 6" id="KW-0808">Transferase</keyword>
<dbReference type="RefSeq" id="XP_024584978.1">
    <property type="nucleotide sequence ID" value="XM_024719706.1"/>
</dbReference>
<dbReference type="STRING" id="4781.A0A0P1B1I9"/>
<dbReference type="PANTHER" id="PTHR10983:SF24">
    <property type="entry name" value="1-ACYLGLYCEROL-3-PHOSPHATE O-ACYLTRANSFERASE 3, ISOFORM E-RELATED"/>
    <property type="match status" value="1"/>
</dbReference>
<accession>A0A0P1B1I9</accession>
<evidence type="ECO:0000256" key="2">
    <source>
        <dbReference type="ARBA" id="ARBA00022679"/>
    </source>
</evidence>
<feature type="domain" description="Acyltransferase C-terminal" evidence="5">
    <location>
        <begin position="33"/>
        <end position="102"/>
    </location>
</feature>
<dbReference type="Pfam" id="PF16076">
    <property type="entry name" value="Acyltransf_C"/>
    <property type="match status" value="1"/>
</dbReference>
<keyword evidence="7" id="KW-1185">Reference proteome</keyword>
<name>A0A0P1B1I9_PLAHL</name>
<keyword evidence="4" id="KW-1133">Transmembrane helix</keyword>
<evidence type="ECO:0000256" key="3">
    <source>
        <dbReference type="ARBA" id="ARBA00023315"/>
    </source>
</evidence>
<dbReference type="GO" id="GO:0012505">
    <property type="term" value="C:endomembrane system"/>
    <property type="evidence" value="ECO:0007669"/>
    <property type="project" value="TreeGrafter"/>
</dbReference>
<evidence type="ECO:0000256" key="4">
    <source>
        <dbReference type="SAM" id="Phobius"/>
    </source>
</evidence>
<evidence type="ECO:0000256" key="1">
    <source>
        <dbReference type="ARBA" id="ARBA00008655"/>
    </source>
</evidence>
<protein>
    <submittedName>
        <fullName evidence="6">Lysocardiolipin acyltransferase</fullName>
    </submittedName>
</protein>
<dbReference type="GO" id="GO:0003841">
    <property type="term" value="F:1-acylglycerol-3-phosphate O-acyltransferase activity"/>
    <property type="evidence" value="ECO:0007669"/>
    <property type="project" value="TreeGrafter"/>
</dbReference>
<organism evidence="6 7">
    <name type="scientific">Plasmopara halstedii</name>
    <name type="common">Downy mildew of sunflower</name>
    <dbReference type="NCBI Taxonomy" id="4781"/>
    <lineage>
        <taxon>Eukaryota</taxon>
        <taxon>Sar</taxon>
        <taxon>Stramenopiles</taxon>
        <taxon>Oomycota</taxon>
        <taxon>Peronosporomycetes</taxon>
        <taxon>Peronosporales</taxon>
        <taxon>Peronosporaceae</taxon>
        <taxon>Plasmopara</taxon>
    </lineage>
</organism>
<dbReference type="OrthoDB" id="186786at2759"/>
<evidence type="ECO:0000313" key="6">
    <source>
        <dbReference type="EMBL" id="CEG48609.1"/>
    </source>
</evidence>
<dbReference type="EMBL" id="CCYD01002939">
    <property type="protein sequence ID" value="CEG48609.1"/>
    <property type="molecule type" value="Genomic_DNA"/>
</dbReference>
<keyword evidence="4" id="KW-0472">Membrane</keyword>
<dbReference type="Proteomes" id="UP000054928">
    <property type="component" value="Unassembled WGS sequence"/>
</dbReference>
<keyword evidence="3 6" id="KW-0012">Acyltransferase</keyword>
<dbReference type="AlphaFoldDB" id="A0A0P1B1I9"/>
<keyword evidence="4" id="KW-0812">Transmembrane</keyword>
<evidence type="ECO:0000259" key="5">
    <source>
        <dbReference type="Pfam" id="PF16076"/>
    </source>
</evidence>
<comment type="similarity">
    <text evidence="1">Belongs to the 1-acyl-sn-glycerol-3-phosphate acyltransferase family.</text>
</comment>
<evidence type="ECO:0000313" key="7">
    <source>
        <dbReference type="Proteomes" id="UP000054928"/>
    </source>
</evidence>
<feature type="transmembrane region" description="Helical" evidence="4">
    <location>
        <begin position="125"/>
        <end position="144"/>
    </location>
</feature>
<dbReference type="GeneID" id="36401477"/>
<feature type="transmembrane region" description="Helical" evidence="4">
    <location>
        <begin position="97"/>
        <end position="118"/>
    </location>
</feature>
<sequence length="146" mass="16929">MPKNKKLDPEYVFDLTVAYPELMKGIRPSPKRIIRGQFSPEVHINVKRYHQSLLLKHKDQMGRWLKDRFAEKEQRLQSFYETGAFEGEQRVCKKIPLWSLVVPCTVFNLMLCGVALYLLIKSPHVACFIFVSSAALSIIQAWNFGD</sequence>
<dbReference type="PANTHER" id="PTHR10983">
    <property type="entry name" value="1-ACYLGLYCEROL-3-PHOSPHATE ACYLTRANSFERASE-RELATED"/>
    <property type="match status" value="1"/>
</dbReference>